<feature type="region of interest" description="Disordered" evidence="1">
    <location>
        <begin position="194"/>
        <end position="394"/>
    </location>
</feature>
<feature type="compositionally biased region" description="Polar residues" evidence="1">
    <location>
        <begin position="66"/>
        <end position="76"/>
    </location>
</feature>
<evidence type="ECO:0000313" key="2">
    <source>
        <dbReference type="EMBL" id="CAE0406619.1"/>
    </source>
</evidence>
<feature type="compositionally biased region" description="Low complexity" evidence="1">
    <location>
        <begin position="44"/>
        <end position="56"/>
    </location>
</feature>
<name>A0A7S3P4L5_9STRA</name>
<dbReference type="AlphaFoldDB" id="A0A7S3P4L5"/>
<feature type="region of interest" description="Disordered" evidence="1">
    <location>
        <begin position="753"/>
        <end position="774"/>
    </location>
</feature>
<proteinExistence type="predicted"/>
<feature type="compositionally biased region" description="Basic and acidic residues" evidence="1">
    <location>
        <begin position="229"/>
        <end position="247"/>
    </location>
</feature>
<accession>A0A7S3P4L5</accession>
<feature type="compositionally biased region" description="Polar residues" evidence="1">
    <location>
        <begin position="94"/>
        <end position="113"/>
    </location>
</feature>
<reference evidence="2" key="1">
    <citation type="submission" date="2021-01" db="EMBL/GenBank/DDBJ databases">
        <authorList>
            <person name="Corre E."/>
            <person name="Pelletier E."/>
            <person name="Niang G."/>
            <person name="Scheremetjew M."/>
            <person name="Finn R."/>
            <person name="Kale V."/>
            <person name="Holt S."/>
            <person name="Cochrane G."/>
            <person name="Meng A."/>
            <person name="Brown T."/>
            <person name="Cohen L."/>
        </authorList>
    </citation>
    <scope>NUCLEOTIDE SEQUENCE</scope>
    <source>
        <strain evidence="2">CCMP127</strain>
    </source>
</reference>
<feature type="region of interest" description="Disordered" evidence="1">
    <location>
        <begin position="146"/>
        <end position="179"/>
    </location>
</feature>
<organism evidence="2">
    <name type="scientific">Amphora coffeiformis</name>
    <dbReference type="NCBI Taxonomy" id="265554"/>
    <lineage>
        <taxon>Eukaryota</taxon>
        <taxon>Sar</taxon>
        <taxon>Stramenopiles</taxon>
        <taxon>Ochrophyta</taxon>
        <taxon>Bacillariophyta</taxon>
        <taxon>Bacillariophyceae</taxon>
        <taxon>Bacillariophycidae</taxon>
        <taxon>Thalassiophysales</taxon>
        <taxon>Catenulaceae</taxon>
        <taxon>Amphora</taxon>
    </lineage>
</organism>
<feature type="compositionally biased region" description="Basic and acidic residues" evidence="1">
    <location>
        <begin position="1"/>
        <end position="12"/>
    </location>
</feature>
<protein>
    <submittedName>
        <fullName evidence="2">Uncharacterized protein</fullName>
    </submittedName>
</protein>
<feature type="compositionally biased region" description="Low complexity" evidence="1">
    <location>
        <begin position="149"/>
        <end position="158"/>
    </location>
</feature>
<dbReference type="EMBL" id="HBIM01005244">
    <property type="protein sequence ID" value="CAE0406619.1"/>
    <property type="molecule type" value="Transcribed_RNA"/>
</dbReference>
<feature type="compositionally biased region" description="Basic residues" evidence="1">
    <location>
        <begin position="381"/>
        <end position="390"/>
    </location>
</feature>
<sequence>MNTHRHTEDKEGTGGAGKDVNDEPEGGSDWRHTKKPRIGEQVGTPKTAPTTTTTTANPSSLLHPETMSTRRGSNNYALRRGEQSASETIDAIQTAGTDSLGNDAEQSSGNSTDEPMDDAKNLSNGDTSLETREKMAAAMLCSIMAPSGTVSPTTAKTTSTKKDDVTLSEAPADRLSEDTRYALQSREELAVSMLCSMAPKKEEKPQPSFSRGPLHVNREQTVTNAPTSDAKEPPKLDKEEKGEDPHSKLVAIETDTAATPCTVPPKLQLLQGTEPQPDPHSMVQSGPKSEIPLLGAPQFGSLVPQSNGQDDGSEPKPPVPSAPKPAREPETVTQSQYIPEPVHSLESDKKMNSHKNESMEVDNDPGGEMHVSDEEADDHGKTKKKRRRRDLSKPTLDSLVQDKFGGDVFHFLECVETEMNQHNFTATGLARKYGAVNCQSRFRTIVAELKEEPIVGMSRLWKERVQAYLRSKRGEDVHPPNEPVDERLRLVKRFVKKSTDKEANKARLMQNSDEKLAATALCTMGPSSDEEIEIEPPPRKRNRPMVEEGAKTTLDVLVQEKFGGDTFHFLESIEKEMNKEGFTATGLARKYGAVNCQSRFRTIVAELKGEPIVGMSRLWKERVQAYLRSKETGEGAEEDTLVSEVALQEDTLRLVQENSKCKPPGTVGMFVRQNFGSDFNRFLRSLEEEMKVPGFTAAGYARRHQITEGKKMLVNIVAELKRLPNTTMTQTWKDRVRTYLATQGQIEKDHTVPVGEKSDEIVEDNSSEKESGEIDLEDRLESEATKPMTIRFTEEGHPLGILDTLVQEKFSGDVFSFLDYLEKDIQAPDFTAGTFARKHGVTGGKRTLQRIVAQLKGESAHSSQMWKDRVQAYIQFKGGSENIFAGVTSGDVPQIGLNNSDENNIVENSTVRQEEVYASGSVVGV</sequence>
<feature type="compositionally biased region" description="Basic and acidic residues" evidence="1">
    <location>
        <begin position="343"/>
        <end position="358"/>
    </location>
</feature>
<gene>
    <name evidence="2" type="ORF">ACOF00016_LOCUS4473</name>
</gene>
<evidence type="ECO:0000256" key="1">
    <source>
        <dbReference type="SAM" id="MobiDB-lite"/>
    </source>
</evidence>
<feature type="region of interest" description="Disordered" evidence="1">
    <location>
        <begin position="1"/>
        <end position="126"/>
    </location>
</feature>
<feature type="compositionally biased region" description="Basic and acidic residues" evidence="1">
    <location>
        <begin position="160"/>
        <end position="179"/>
    </location>
</feature>